<evidence type="ECO:0000256" key="2">
    <source>
        <dbReference type="ARBA" id="ARBA00006079"/>
    </source>
</evidence>
<comment type="similarity">
    <text evidence="2">Belongs to the bZIP family. NFIL3 subfamily.</text>
</comment>
<dbReference type="FunFam" id="1.20.5.170:FF:000025">
    <property type="entry name" value="nuclear factor interleukin-3-regulated protein-like"/>
    <property type="match status" value="1"/>
</dbReference>
<evidence type="ECO:0000313" key="9">
    <source>
        <dbReference type="Proteomes" id="UP001195483"/>
    </source>
</evidence>
<dbReference type="GO" id="GO:0005634">
    <property type="term" value="C:nucleus"/>
    <property type="evidence" value="ECO:0007669"/>
    <property type="project" value="UniProtKB-SubCell"/>
</dbReference>
<dbReference type="InterPro" id="IPR046347">
    <property type="entry name" value="bZIP_sf"/>
</dbReference>
<dbReference type="CDD" id="cd14695">
    <property type="entry name" value="bZIP_HLF"/>
    <property type="match status" value="1"/>
</dbReference>
<name>A0AAE0T3P4_9BIVA</name>
<keyword evidence="4" id="KW-0238">DNA-binding</keyword>
<reference evidence="8" key="1">
    <citation type="journal article" date="2021" name="Genome Biol. Evol.">
        <title>A High-Quality Reference Genome for a Parasitic Bivalve with Doubly Uniparental Inheritance (Bivalvia: Unionida).</title>
        <authorList>
            <person name="Smith C.H."/>
        </authorList>
    </citation>
    <scope>NUCLEOTIDE SEQUENCE</scope>
    <source>
        <strain evidence="8">CHS0354</strain>
    </source>
</reference>
<dbReference type="Pfam" id="PF07716">
    <property type="entry name" value="bZIP_2"/>
    <property type="match status" value="1"/>
</dbReference>
<feature type="domain" description="BZIP" evidence="7">
    <location>
        <begin position="237"/>
        <end position="300"/>
    </location>
</feature>
<proteinExistence type="inferred from homology"/>
<dbReference type="PANTHER" id="PTHR11988:SF55">
    <property type="entry name" value="BZIP DOMAIN-CONTAINING PROTEIN"/>
    <property type="match status" value="1"/>
</dbReference>
<dbReference type="InterPro" id="IPR040223">
    <property type="entry name" value="PAR_bZIP"/>
</dbReference>
<keyword evidence="5" id="KW-0804">Transcription</keyword>
<dbReference type="SMART" id="SM00338">
    <property type="entry name" value="BRLZ"/>
    <property type="match status" value="1"/>
</dbReference>
<dbReference type="SUPFAM" id="SSF57959">
    <property type="entry name" value="Leucine zipper domain"/>
    <property type="match status" value="1"/>
</dbReference>
<comment type="caution">
    <text evidence="8">The sequence shown here is derived from an EMBL/GenBank/DDBJ whole genome shotgun (WGS) entry which is preliminary data.</text>
</comment>
<reference evidence="8" key="2">
    <citation type="journal article" date="2021" name="Genome Biol. Evol.">
        <title>Developing a high-quality reference genome for a parasitic bivalve with doubly uniparental inheritance (Bivalvia: Unionida).</title>
        <authorList>
            <person name="Smith C.H."/>
        </authorList>
    </citation>
    <scope>NUCLEOTIDE SEQUENCE</scope>
    <source>
        <strain evidence="8">CHS0354</strain>
        <tissue evidence="8">Mantle</tissue>
    </source>
</reference>
<reference evidence="8" key="3">
    <citation type="submission" date="2023-05" db="EMBL/GenBank/DDBJ databases">
        <authorList>
            <person name="Smith C.H."/>
        </authorList>
    </citation>
    <scope>NUCLEOTIDE SEQUENCE</scope>
    <source>
        <strain evidence="8">CHS0354</strain>
        <tissue evidence="8">Mantle</tissue>
    </source>
</reference>
<dbReference type="Gene3D" id="1.20.5.170">
    <property type="match status" value="1"/>
</dbReference>
<evidence type="ECO:0000256" key="1">
    <source>
        <dbReference type="ARBA" id="ARBA00004123"/>
    </source>
</evidence>
<dbReference type="PROSITE" id="PS50217">
    <property type="entry name" value="BZIP"/>
    <property type="match status" value="1"/>
</dbReference>
<dbReference type="EMBL" id="JAEAOA010001104">
    <property type="protein sequence ID" value="KAK3602695.1"/>
    <property type="molecule type" value="Genomic_DNA"/>
</dbReference>
<sequence>MAQGNFCEYQNAMEIGLMQQLVSFAERSCQEQIDGECKGPGFYIEQLPPGMPGTTMDRSVMAGMGLNGSPDPIGSLGISMSAQAAAVAAMYQDQQMNYPMKPEKGMPPTPPGSPDDPKDIYGMSVMNQHFQQVSSSHMHQGFMTNMSALQQQQQQQQQQHLAKPVPMKILPEKSMSQASECLGTVSSTLVQDPMMAPTLGGYNATDSASYARALAMIQKTQKRPRSEKKPIPVEQKDPRYFERRMRNNMAAKKSRDSRKAREDQIAIRTSRLEKENAILTIQLATLREEMKTLGTLLIQRRARQQH</sequence>
<comment type="subcellular location">
    <subcellularLocation>
        <location evidence="1">Nucleus</location>
    </subcellularLocation>
</comment>
<keyword evidence="9" id="KW-1185">Reference proteome</keyword>
<dbReference type="AlphaFoldDB" id="A0AAE0T3P4"/>
<keyword evidence="3" id="KW-0805">Transcription regulation</keyword>
<evidence type="ECO:0000256" key="3">
    <source>
        <dbReference type="ARBA" id="ARBA00023015"/>
    </source>
</evidence>
<protein>
    <recommendedName>
        <fullName evidence="7">BZIP domain-containing protein</fullName>
    </recommendedName>
</protein>
<gene>
    <name evidence="8" type="ORF">CHS0354_017901</name>
</gene>
<organism evidence="8 9">
    <name type="scientific">Potamilus streckersoni</name>
    <dbReference type="NCBI Taxonomy" id="2493646"/>
    <lineage>
        <taxon>Eukaryota</taxon>
        <taxon>Metazoa</taxon>
        <taxon>Spiralia</taxon>
        <taxon>Lophotrochozoa</taxon>
        <taxon>Mollusca</taxon>
        <taxon>Bivalvia</taxon>
        <taxon>Autobranchia</taxon>
        <taxon>Heteroconchia</taxon>
        <taxon>Palaeoheterodonta</taxon>
        <taxon>Unionida</taxon>
        <taxon>Unionoidea</taxon>
        <taxon>Unionidae</taxon>
        <taxon>Ambleminae</taxon>
        <taxon>Lampsilini</taxon>
        <taxon>Potamilus</taxon>
    </lineage>
</organism>
<dbReference type="GO" id="GO:0000978">
    <property type="term" value="F:RNA polymerase II cis-regulatory region sequence-specific DNA binding"/>
    <property type="evidence" value="ECO:0007669"/>
    <property type="project" value="TreeGrafter"/>
</dbReference>
<evidence type="ECO:0000256" key="5">
    <source>
        <dbReference type="ARBA" id="ARBA00023163"/>
    </source>
</evidence>
<dbReference type="Proteomes" id="UP001195483">
    <property type="component" value="Unassembled WGS sequence"/>
</dbReference>
<accession>A0AAE0T3P4</accession>
<evidence type="ECO:0000256" key="4">
    <source>
        <dbReference type="ARBA" id="ARBA00023125"/>
    </source>
</evidence>
<dbReference type="GO" id="GO:0000981">
    <property type="term" value="F:DNA-binding transcription factor activity, RNA polymerase II-specific"/>
    <property type="evidence" value="ECO:0007669"/>
    <property type="project" value="TreeGrafter"/>
</dbReference>
<keyword evidence="6" id="KW-0539">Nucleus</keyword>
<dbReference type="PANTHER" id="PTHR11988">
    <property type="entry name" value="THYROTROPH EMBRYONIC FACTOR RELATED"/>
    <property type="match status" value="1"/>
</dbReference>
<dbReference type="InterPro" id="IPR004827">
    <property type="entry name" value="bZIP"/>
</dbReference>
<evidence type="ECO:0000256" key="6">
    <source>
        <dbReference type="ARBA" id="ARBA00023242"/>
    </source>
</evidence>
<evidence type="ECO:0000259" key="7">
    <source>
        <dbReference type="PROSITE" id="PS50217"/>
    </source>
</evidence>
<evidence type="ECO:0000313" key="8">
    <source>
        <dbReference type="EMBL" id="KAK3602695.1"/>
    </source>
</evidence>